<accession>A0A4Y2W033</accession>
<protein>
    <submittedName>
        <fullName evidence="1">Uncharacterized protein</fullName>
    </submittedName>
</protein>
<organism evidence="1 2">
    <name type="scientific">Araneus ventricosus</name>
    <name type="common">Orbweaver spider</name>
    <name type="synonym">Epeira ventricosa</name>
    <dbReference type="NCBI Taxonomy" id="182803"/>
    <lineage>
        <taxon>Eukaryota</taxon>
        <taxon>Metazoa</taxon>
        <taxon>Ecdysozoa</taxon>
        <taxon>Arthropoda</taxon>
        <taxon>Chelicerata</taxon>
        <taxon>Arachnida</taxon>
        <taxon>Araneae</taxon>
        <taxon>Araneomorphae</taxon>
        <taxon>Entelegynae</taxon>
        <taxon>Araneoidea</taxon>
        <taxon>Araneidae</taxon>
        <taxon>Araneus</taxon>
    </lineage>
</organism>
<proteinExistence type="predicted"/>
<keyword evidence="2" id="KW-1185">Reference proteome</keyword>
<name>A0A4Y2W033_ARAVE</name>
<dbReference type="OrthoDB" id="6437147at2759"/>
<dbReference type="PANTHER" id="PTHR45749:SF21">
    <property type="entry name" value="DUF4371 DOMAIN-CONTAINING PROTEIN"/>
    <property type="match status" value="1"/>
</dbReference>
<comment type="caution">
    <text evidence="1">The sequence shown here is derived from an EMBL/GenBank/DDBJ whole genome shotgun (WGS) entry which is preliminary data.</text>
</comment>
<dbReference type="PANTHER" id="PTHR45749">
    <property type="match status" value="1"/>
</dbReference>
<gene>
    <name evidence="1" type="ORF">AVEN_236253_1</name>
</gene>
<sequence>MKEQLLVGVRFVDEKLNLTVKEEFLGFEELTTLHTEGISSSILKFDDHLGLNMNKFIGLGFDGCLKMAGHETGVQARIIEKYPSAVYFHCASHRLNLVANDLNSV</sequence>
<evidence type="ECO:0000313" key="2">
    <source>
        <dbReference type="Proteomes" id="UP000499080"/>
    </source>
</evidence>
<dbReference type="Proteomes" id="UP000499080">
    <property type="component" value="Unassembled WGS sequence"/>
</dbReference>
<dbReference type="AlphaFoldDB" id="A0A4Y2W033"/>
<evidence type="ECO:0000313" key="1">
    <source>
        <dbReference type="EMBL" id="GBO30535.1"/>
    </source>
</evidence>
<dbReference type="EMBL" id="BGPR01053719">
    <property type="protein sequence ID" value="GBO30535.1"/>
    <property type="molecule type" value="Genomic_DNA"/>
</dbReference>
<reference evidence="1 2" key="1">
    <citation type="journal article" date="2019" name="Sci. Rep.">
        <title>Orb-weaving spider Araneus ventricosus genome elucidates the spidroin gene catalogue.</title>
        <authorList>
            <person name="Kono N."/>
            <person name="Nakamura H."/>
            <person name="Ohtoshi R."/>
            <person name="Moran D.A.P."/>
            <person name="Shinohara A."/>
            <person name="Yoshida Y."/>
            <person name="Fujiwara M."/>
            <person name="Mori M."/>
            <person name="Tomita M."/>
            <person name="Arakawa K."/>
        </authorList>
    </citation>
    <scope>NUCLEOTIDE SEQUENCE [LARGE SCALE GENOMIC DNA]</scope>
</reference>